<feature type="compositionally biased region" description="Low complexity" evidence="11">
    <location>
        <begin position="784"/>
        <end position="816"/>
    </location>
</feature>
<evidence type="ECO:0000256" key="2">
    <source>
        <dbReference type="ARBA" id="ARBA00004300"/>
    </source>
</evidence>
<comment type="subcellular location">
    <subcellularLocation>
        <location evidence="1">Cytoplasm</location>
        <location evidence="1">Cytoskeleton</location>
        <location evidence="1">Cilium basal body</location>
    </subcellularLocation>
    <subcellularLocation>
        <location evidence="2">Cytoplasm</location>
        <location evidence="2">Cytoskeleton</location>
        <location evidence="2">Microtubule organizing center</location>
        <location evidence="2">Centrosome</location>
    </subcellularLocation>
</comment>
<keyword evidence="5" id="KW-0970">Cilium biogenesis/degradation</keyword>
<comment type="caution">
    <text evidence="13">The sequence shown here is derived from an EMBL/GenBank/DDBJ whole genome shotgun (WGS) entry which is preliminary data.</text>
</comment>
<reference evidence="13" key="1">
    <citation type="journal article" date="2022" name="bioRxiv">
        <title>Genomics of Preaxostyla Flagellates Illuminates Evolutionary Transitions and the Path Towards Mitochondrial Loss.</title>
        <authorList>
            <person name="Novak L.V.F."/>
            <person name="Treitli S.C."/>
            <person name="Pyrih J."/>
            <person name="Halakuc P."/>
            <person name="Pipaliya S.V."/>
            <person name="Vacek V."/>
            <person name="Brzon O."/>
            <person name="Soukal P."/>
            <person name="Eme L."/>
            <person name="Dacks J.B."/>
            <person name="Karnkowska A."/>
            <person name="Elias M."/>
            <person name="Hampl V."/>
        </authorList>
    </citation>
    <scope>NUCLEOTIDE SEQUENCE</scope>
    <source>
        <strain evidence="13">RCP-MX</strain>
    </source>
</reference>
<dbReference type="PANTHER" id="PTHR44390:SF1">
    <property type="entry name" value="CENTROSOMAL PROTEIN OF 41 KDA"/>
    <property type="match status" value="1"/>
</dbReference>
<dbReference type="Pfam" id="PF00581">
    <property type="entry name" value="Rhodanese"/>
    <property type="match status" value="1"/>
</dbReference>
<feature type="compositionally biased region" description="Pro residues" evidence="11">
    <location>
        <begin position="1574"/>
        <end position="1590"/>
    </location>
</feature>
<keyword evidence="9" id="KW-0966">Cell projection</keyword>
<evidence type="ECO:0000256" key="1">
    <source>
        <dbReference type="ARBA" id="ARBA00004120"/>
    </source>
</evidence>
<dbReference type="InterPro" id="IPR051889">
    <property type="entry name" value="CEP41"/>
</dbReference>
<keyword evidence="14" id="KW-1185">Reference proteome</keyword>
<feature type="compositionally biased region" description="Pro residues" evidence="11">
    <location>
        <begin position="1803"/>
        <end position="1812"/>
    </location>
</feature>
<dbReference type="SMART" id="SM00450">
    <property type="entry name" value="RHOD"/>
    <property type="match status" value="1"/>
</dbReference>
<feature type="region of interest" description="Disordered" evidence="11">
    <location>
        <begin position="1953"/>
        <end position="1996"/>
    </location>
</feature>
<dbReference type="EMBL" id="JAPMOS010000003">
    <property type="protein sequence ID" value="KAJ4462476.1"/>
    <property type="molecule type" value="Genomic_DNA"/>
</dbReference>
<evidence type="ECO:0000259" key="12">
    <source>
        <dbReference type="PROSITE" id="PS50206"/>
    </source>
</evidence>
<evidence type="ECO:0000256" key="7">
    <source>
        <dbReference type="ARBA" id="ARBA00023069"/>
    </source>
</evidence>
<evidence type="ECO:0000256" key="10">
    <source>
        <dbReference type="ARBA" id="ARBA00038465"/>
    </source>
</evidence>
<keyword evidence="7" id="KW-0969">Cilium</keyword>
<name>A0ABQ8UTL1_9EUKA</name>
<feature type="region of interest" description="Disordered" evidence="11">
    <location>
        <begin position="543"/>
        <end position="832"/>
    </location>
</feature>
<feature type="region of interest" description="Disordered" evidence="11">
    <location>
        <begin position="1771"/>
        <end position="1814"/>
    </location>
</feature>
<feature type="region of interest" description="Disordered" evidence="11">
    <location>
        <begin position="1503"/>
        <end position="1599"/>
    </location>
</feature>
<protein>
    <submittedName>
        <fullName evidence="13">Centrosomal protein CEP41</fullName>
    </submittedName>
</protein>
<feature type="region of interest" description="Disordered" evidence="11">
    <location>
        <begin position="1906"/>
        <end position="1928"/>
    </location>
</feature>
<keyword evidence="6" id="KW-0653">Protein transport</keyword>
<accession>A0ABQ8UTL1</accession>
<keyword evidence="4" id="KW-0963">Cytoplasm</keyword>
<feature type="region of interest" description="Disordered" evidence="11">
    <location>
        <begin position="354"/>
        <end position="389"/>
    </location>
</feature>
<dbReference type="CDD" id="cd00158">
    <property type="entry name" value="RHOD"/>
    <property type="match status" value="1"/>
</dbReference>
<evidence type="ECO:0000256" key="11">
    <source>
        <dbReference type="SAM" id="MobiDB-lite"/>
    </source>
</evidence>
<dbReference type="PANTHER" id="PTHR44390">
    <property type="entry name" value="CENTROSOMAL PROTEIN OF 41 KDA"/>
    <property type="match status" value="1"/>
</dbReference>
<feature type="compositionally biased region" description="Basic and acidic residues" evidence="11">
    <location>
        <begin position="9"/>
        <end position="20"/>
    </location>
</feature>
<feature type="compositionally biased region" description="Pro residues" evidence="11">
    <location>
        <begin position="865"/>
        <end position="891"/>
    </location>
</feature>
<feature type="domain" description="Rhodanese" evidence="12">
    <location>
        <begin position="129"/>
        <end position="222"/>
    </location>
</feature>
<evidence type="ECO:0000256" key="8">
    <source>
        <dbReference type="ARBA" id="ARBA00023212"/>
    </source>
</evidence>
<feature type="compositionally biased region" description="Low complexity" evidence="11">
    <location>
        <begin position="104"/>
        <end position="122"/>
    </location>
</feature>
<keyword evidence="3" id="KW-0813">Transport</keyword>
<feature type="compositionally biased region" description="Pro residues" evidence="11">
    <location>
        <begin position="627"/>
        <end position="645"/>
    </location>
</feature>
<dbReference type="Proteomes" id="UP001141327">
    <property type="component" value="Unassembled WGS sequence"/>
</dbReference>
<dbReference type="InterPro" id="IPR036873">
    <property type="entry name" value="Rhodanese-like_dom_sf"/>
</dbReference>
<gene>
    <name evidence="13" type="ORF">PAPYR_1121</name>
</gene>
<feature type="region of interest" description="Disordered" evidence="11">
    <location>
        <begin position="85"/>
        <end position="122"/>
    </location>
</feature>
<evidence type="ECO:0000256" key="4">
    <source>
        <dbReference type="ARBA" id="ARBA00022490"/>
    </source>
</evidence>
<feature type="compositionally biased region" description="Low complexity" evidence="11">
    <location>
        <begin position="446"/>
        <end position="467"/>
    </location>
</feature>
<feature type="compositionally biased region" description="Low complexity" evidence="11">
    <location>
        <begin position="596"/>
        <end position="626"/>
    </location>
</feature>
<feature type="compositionally biased region" description="Low complexity" evidence="11">
    <location>
        <begin position="1635"/>
        <end position="1652"/>
    </location>
</feature>
<evidence type="ECO:0000256" key="3">
    <source>
        <dbReference type="ARBA" id="ARBA00022448"/>
    </source>
</evidence>
<feature type="compositionally biased region" description="Low complexity" evidence="11">
    <location>
        <begin position="648"/>
        <end position="660"/>
    </location>
</feature>
<dbReference type="InterPro" id="IPR001763">
    <property type="entry name" value="Rhodanese-like_dom"/>
</dbReference>
<evidence type="ECO:0000313" key="14">
    <source>
        <dbReference type="Proteomes" id="UP001141327"/>
    </source>
</evidence>
<feature type="compositionally biased region" description="Low complexity" evidence="11">
    <location>
        <begin position="1906"/>
        <end position="1915"/>
    </location>
</feature>
<dbReference type="SUPFAM" id="SSF52821">
    <property type="entry name" value="Rhodanese/Cell cycle control phosphatase"/>
    <property type="match status" value="1"/>
</dbReference>
<evidence type="ECO:0000313" key="13">
    <source>
        <dbReference type="EMBL" id="KAJ4462476.1"/>
    </source>
</evidence>
<keyword evidence="8" id="KW-0206">Cytoskeleton</keyword>
<evidence type="ECO:0000256" key="5">
    <source>
        <dbReference type="ARBA" id="ARBA00022794"/>
    </source>
</evidence>
<feature type="compositionally biased region" description="Low complexity" evidence="11">
    <location>
        <begin position="1959"/>
        <end position="1969"/>
    </location>
</feature>
<evidence type="ECO:0000256" key="9">
    <source>
        <dbReference type="ARBA" id="ARBA00023273"/>
    </source>
</evidence>
<feature type="compositionally biased region" description="Pro residues" evidence="11">
    <location>
        <begin position="1517"/>
        <end position="1526"/>
    </location>
</feature>
<feature type="compositionally biased region" description="Low complexity" evidence="11">
    <location>
        <begin position="1129"/>
        <end position="1142"/>
    </location>
</feature>
<proteinExistence type="inferred from homology"/>
<dbReference type="Gene3D" id="3.40.250.10">
    <property type="entry name" value="Rhodanese-like domain"/>
    <property type="match status" value="1"/>
</dbReference>
<comment type="similarity">
    <text evidence="10">Belongs to the CEP41 family.</text>
</comment>
<sequence>MSLRAGTIIRKENNPIDHRLPPPNPRYQHIGPVVNTGFNVRKYLDQNDQPTNARFQKEEPFKRIRPDTLYHLITEEQRFQQFVQAHPEEETPPPPPPPPGPQQPGGFFFGQSEPPQSPASAPSATGRCFLLLDVRDEESFAQCRIKTAQHYPLAMLSRSVNAFTPEIYDFRNKPDRVIILYCNDERESSRAATIFFERGVDNAILLTGGLRPFTWAHPDVIDGVPPWPAPAPKGLPPRRRDQINPSGIPPAAATSRPATAASAASGGLEMTSPLRIQKDANVIVSKASTEGCSKCDPPQQRRDAEFVEYGDSIAIPKTTSARNRLYQQIRRTYAMHPHTASLPLGTASLLASEAEAQMPGSAPEITRPHSSASLLRGNGSHPPPGQVGDLVVRASSAFGESPHERDRAAFQRSTVLFGSTSNIALLSHTQGPSARQSPPPPPPKRPGQQSPHSPSDSSRSSAPGAAATVHRQSFPMSPASDERLALGAGGSGSDRDRALGAVVVDSLGAQRRGSRLMEACSLIEERQASLRAEKQALLIASATASQRVRWPSRPSGHPPGAVEGQRVPIRDGHEDASPRPSEDHLGQWRSSDGTQSSTPSLALSPSPRELVASPRASDSSASSSPRLVPPPGPHPGGEPGRPPDTIPEEPALPDLPAEQLQPPPGAAGPEVLRTSINQPPTPPSSPRLGAPSPGPSPAQRLRPKRPSSARPPMDGGLVVGPLGERRPATAASAMRRRGGPRTPQQPPPTTSAPTESMLGSGYIPHRAFPSHHPMPARGSPPHPASTRPASPSPLATSSPPPAGASASPSASPSSSPLLPPRPPSAGGSAASRGLYRVSAPRFFPPLTAALGAPSPPELRVAAVPSPQPSPGPPDIPQPPRPAQGAPHPDPVGPIDLHAGAFALGAVPPAPETGRDSLALSASTTSPRRMQLPPGALARTTSPGPAAPASGRSHTSAPDERPPSRSSGFLDPLDECEWDPYGGFVATALPPPQQRPLDSGAPSSAGPRPVAATSSFPAPPPPPPQGDIGEGDPSAAGSELPSPNPSTQPPGDRAQPRRGEHTAAAIRSSALPEAAPASPASPLASPAFPLRPTSARPGSPSGGATGRSVPSRPPSAASARPTAPPPTPAPSTGGRATPTGASRMGRPQSPLVREPPPASQPTLPEVAPLRTTTVELFGADEGEGEGEGGGEEALPSPEAPAPGRSESPTPSPALAQRASVNRLSGSKERGPEPYWETSTGGYRMPRLGALLSGAMSTQRPHSPPSPGSPKARLGHGPGGVGPAVSFAPAFPEGAVRIETCPPAAPAPARKAAPSPLVLLPPSGPPLVGESPLSTTATPAGTPLTTADGLLAGLPALVLAGCEVPAILSPAGAMSPCTARPPTATVQRHPFSVSIESRGPSTSLPQGALLAMAAATAPDAPDGLHTALADFSGAPWAVAVPLLEQPPADPQPQVAPAGTDGLPCSSSSSSPRLPTGLATPVPLHAQRQFPAAPDVSLRASAGQLVGVPGHHPAQAWGPSPAPPTPPPALVTGSPGADSLQLSPTPRPTPVPAGVLSSRSSATSDRPLPPACRAATSPPPPAISPPLPPPSRPNTPRAPAGGVGGFVAAVALVENASPSRVARPPDSPHSTADSPKGLPTTLTLPAPAALRPRPASAHPFKQHRASAGSLRPSSALAKAPTHIGLAGSGGLGGGLTTVRLEPPSDLQPPPRAAVPLVVALRSAPLLAAATAGERPDANNILRASRSLGGLLLRPQTPMARWRASTETIRFVPPGRTLDSFRERPGEAEGGFTTPPGPLRTLAHRSPSPPRSPEGPMPLGSVPGAELYMTSISPPPSPLAGIPPPAAPPGNPTVVAATTFELPEQLPGRHTDGTRVVNLRFPSRRPLRQAPGPAITQALAVPPTVTAVPPAPAPGTRNPTLPPPRRTVRPSSGRLFPAVTTLAPTLPPTLGPLADGVRGSMEGSLASLSSPLRLRGRPTSAPMGVRRPAGHYPGAGPQRR</sequence>
<dbReference type="PROSITE" id="PS50206">
    <property type="entry name" value="RHODANESE_3"/>
    <property type="match status" value="1"/>
</dbReference>
<feature type="compositionally biased region" description="Basic and acidic residues" evidence="11">
    <location>
        <begin position="568"/>
        <end position="586"/>
    </location>
</feature>
<feature type="compositionally biased region" description="Low complexity" evidence="11">
    <location>
        <begin position="249"/>
        <end position="265"/>
    </location>
</feature>
<feature type="compositionally biased region" description="Acidic residues" evidence="11">
    <location>
        <begin position="1177"/>
        <end position="1189"/>
    </location>
</feature>
<feature type="region of interest" description="Disordered" evidence="11">
    <location>
        <begin position="429"/>
        <end position="496"/>
    </location>
</feature>
<feature type="region of interest" description="Disordered" evidence="11">
    <location>
        <begin position="1442"/>
        <end position="1477"/>
    </location>
</feature>
<feature type="region of interest" description="Disordered" evidence="11">
    <location>
        <begin position="227"/>
        <end position="269"/>
    </location>
</feature>
<feature type="region of interest" description="Disordered" evidence="11">
    <location>
        <begin position="1253"/>
        <end position="1275"/>
    </location>
</feature>
<feature type="region of interest" description="Disordered" evidence="11">
    <location>
        <begin position="1614"/>
        <end position="1672"/>
    </location>
</feature>
<feature type="compositionally biased region" description="Pro residues" evidence="11">
    <location>
        <begin position="92"/>
        <end position="102"/>
    </location>
</feature>
<feature type="region of interest" description="Disordered" evidence="11">
    <location>
        <begin position="1"/>
        <end position="28"/>
    </location>
</feature>
<organism evidence="13 14">
    <name type="scientific">Paratrimastix pyriformis</name>
    <dbReference type="NCBI Taxonomy" id="342808"/>
    <lineage>
        <taxon>Eukaryota</taxon>
        <taxon>Metamonada</taxon>
        <taxon>Preaxostyla</taxon>
        <taxon>Paratrimastigidae</taxon>
        <taxon>Paratrimastix</taxon>
    </lineage>
</organism>
<feature type="compositionally biased region" description="Low complexity" evidence="11">
    <location>
        <begin position="1067"/>
        <end position="1091"/>
    </location>
</feature>
<evidence type="ECO:0000256" key="6">
    <source>
        <dbReference type="ARBA" id="ARBA00022927"/>
    </source>
</evidence>
<feature type="region of interest" description="Disordered" evidence="11">
    <location>
        <begin position="845"/>
        <end position="1241"/>
    </location>
</feature>